<name>A0A5E4M6R6_9HEMI</name>
<feature type="domain" description="Reverse transcriptase" evidence="1">
    <location>
        <begin position="286"/>
        <end position="520"/>
    </location>
</feature>
<protein>
    <submittedName>
        <fullName evidence="2">Reverse transcriptase domain</fullName>
    </submittedName>
</protein>
<dbReference type="SUPFAM" id="SSF56672">
    <property type="entry name" value="DNA/RNA polymerases"/>
    <property type="match status" value="1"/>
</dbReference>
<dbReference type="EMBL" id="CABPRJ010000054">
    <property type="protein sequence ID" value="VVC26959.1"/>
    <property type="molecule type" value="Genomic_DNA"/>
</dbReference>
<evidence type="ECO:0000313" key="2">
    <source>
        <dbReference type="EMBL" id="VVC26959.1"/>
    </source>
</evidence>
<accession>A0A5E4M6R6</accession>
<dbReference type="GO" id="GO:0003964">
    <property type="term" value="F:RNA-directed DNA polymerase activity"/>
    <property type="evidence" value="ECO:0007669"/>
    <property type="project" value="UniProtKB-KW"/>
</dbReference>
<dbReference type="InterPro" id="IPR043502">
    <property type="entry name" value="DNA/RNA_pol_sf"/>
</dbReference>
<dbReference type="AlphaFoldDB" id="A0A5E4M6R6"/>
<dbReference type="Proteomes" id="UP000325440">
    <property type="component" value="Unassembled WGS sequence"/>
</dbReference>
<keyword evidence="3" id="KW-1185">Reference proteome</keyword>
<keyword evidence="2" id="KW-0808">Transferase</keyword>
<dbReference type="PANTHER" id="PTHR19446">
    <property type="entry name" value="REVERSE TRANSCRIPTASES"/>
    <property type="match status" value="1"/>
</dbReference>
<evidence type="ECO:0000259" key="1">
    <source>
        <dbReference type="PROSITE" id="PS50878"/>
    </source>
</evidence>
<dbReference type="Pfam" id="PF00078">
    <property type="entry name" value="RVT_1"/>
    <property type="match status" value="1"/>
</dbReference>
<sequence length="520" mass="61293">MPGDIRRYQIDYIIVRKRFRNQVHRCKTYPSAYVNSDHNLLMMKCNVVYKKLTRRNQTSRKYDLRMLKDNTINTAYVSYTNEKIKLNPLLPSNTTEDKWNKIKDAIHNAASNTLKRNSPEPRKSWINDNIIRDIEERRKYKNAKDNHGIRRYKKLKNKINREGKFAREKWLEEKYREVEQLLRNNRLDQAFNIIKKFFRGKNKLNSRIRDIDGNLILDNDKITTRWKKYLEALYQEGEAANLNNNNNPDMQGEEILRGEFSRTLKLMKTGNASTELQDELFKLVNDIYTTGEIPKDFKESIIIPIPKKATADKYNEFRTISLMAHAAKILLKIICTRIESIVEKELSDDQFGFRRNKGTREAILSLRLLIEKQIEFNKDTFIAFIDLEKAFDKVPWKVLFYTLEGIGADYKDRRIIYNLYKDQSAIIKVTDKTETAIIRKGVRQGCPLSPALFNIYVEQPIKEIRETILRNKIGIKVGGEIISFLRFADDIALLASNKHDLERALEEMARCFQKYQLIIN</sequence>
<keyword evidence="2" id="KW-0695">RNA-directed DNA polymerase</keyword>
<dbReference type="OrthoDB" id="6609240at2759"/>
<evidence type="ECO:0000313" key="3">
    <source>
        <dbReference type="Proteomes" id="UP000325440"/>
    </source>
</evidence>
<reference evidence="2 3" key="1">
    <citation type="submission" date="2019-08" db="EMBL/GenBank/DDBJ databases">
        <authorList>
            <person name="Alioto T."/>
            <person name="Alioto T."/>
            <person name="Gomez Garrido J."/>
        </authorList>
    </citation>
    <scope>NUCLEOTIDE SEQUENCE [LARGE SCALE GENOMIC DNA]</scope>
</reference>
<proteinExistence type="predicted"/>
<dbReference type="InterPro" id="IPR000477">
    <property type="entry name" value="RT_dom"/>
</dbReference>
<keyword evidence="2" id="KW-0548">Nucleotidyltransferase</keyword>
<organism evidence="2 3">
    <name type="scientific">Cinara cedri</name>
    <dbReference type="NCBI Taxonomy" id="506608"/>
    <lineage>
        <taxon>Eukaryota</taxon>
        <taxon>Metazoa</taxon>
        <taxon>Ecdysozoa</taxon>
        <taxon>Arthropoda</taxon>
        <taxon>Hexapoda</taxon>
        <taxon>Insecta</taxon>
        <taxon>Pterygota</taxon>
        <taxon>Neoptera</taxon>
        <taxon>Paraneoptera</taxon>
        <taxon>Hemiptera</taxon>
        <taxon>Sternorrhyncha</taxon>
        <taxon>Aphidomorpha</taxon>
        <taxon>Aphidoidea</taxon>
        <taxon>Aphididae</taxon>
        <taxon>Lachninae</taxon>
        <taxon>Cinara</taxon>
    </lineage>
</organism>
<dbReference type="CDD" id="cd01650">
    <property type="entry name" value="RT_nLTR_like"/>
    <property type="match status" value="1"/>
</dbReference>
<gene>
    <name evidence="2" type="ORF">CINCED_3A003662</name>
</gene>
<dbReference type="PROSITE" id="PS50878">
    <property type="entry name" value="RT_POL"/>
    <property type="match status" value="1"/>
</dbReference>